<evidence type="ECO:0000256" key="8">
    <source>
        <dbReference type="ARBA" id="ARBA00022882"/>
    </source>
</evidence>
<evidence type="ECO:0000256" key="10">
    <source>
        <dbReference type="ARBA" id="ARBA00022989"/>
    </source>
</evidence>
<dbReference type="Pfam" id="PF02060">
    <property type="entry name" value="ISK_Channel"/>
    <property type="match status" value="1"/>
</dbReference>
<accession>F6ZQI9</accession>
<keyword evidence="13" id="KW-0407">Ion channel</keyword>
<evidence type="ECO:0000256" key="7">
    <source>
        <dbReference type="ARBA" id="ARBA00022826"/>
    </source>
</evidence>
<keyword evidence="12 20" id="KW-0472">Membrane</keyword>
<dbReference type="OrthoDB" id="9267127at2759"/>
<dbReference type="InterPro" id="IPR005425">
    <property type="entry name" value="K_chnl_volt-dep_bsu_KCNE2"/>
</dbReference>
<dbReference type="PRINTS" id="PR01605">
    <property type="entry name" value="KCNE2CHANNEL"/>
</dbReference>
<dbReference type="GO" id="GO:0086011">
    <property type="term" value="P:membrane repolarization during action potential"/>
    <property type="evidence" value="ECO:0000318"/>
    <property type="project" value="GO_Central"/>
</dbReference>
<dbReference type="GO" id="GO:1901379">
    <property type="term" value="P:regulation of potassium ion transmembrane transport"/>
    <property type="evidence" value="ECO:0007669"/>
    <property type="project" value="Ensembl"/>
</dbReference>
<reference evidence="21 22" key="1">
    <citation type="journal article" date="2008" name="Nature">
        <title>Genome analysis of the platypus reveals unique signatures of evolution.</title>
        <authorList>
            <person name="Warren W.C."/>
            <person name="Hillier L.W."/>
            <person name="Marshall Graves J.A."/>
            <person name="Birney E."/>
            <person name="Ponting C.P."/>
            <person name="Grutzner F."/>
            <person name="Belov K."/>
            <person name="Miller W."/>
            <person name="Clarke L."/>
            <person name="Chinwalla A.T."/>
            <person name="Yang S.P."/>
            <person name="Heger A."/>
            <person name="Locke D.P."/>
            <person name="Miethke P."/>
            <person name="Waters P.D."/>
            <person name="Veyrunes F."/>
            <person name="Fulton L."/>
            <person name="Fulton B."/>
            <person name="Graves T."/>
            <person name="Wallis J."/>
            <person name="Puente X.S."/>
            <person name="Lopez-Otin C."/>
            <person name="Ordonez G.R."/>
            <person name="Eichler E.E."/>
            <person name="Chen L."/>
            <person name="Cheng Z."/>
            <person name="Deakin J.E."/>
            <person name="Alsop A."/>
            <person name="Thompson K."/>
            <person name="Kirby P."/>
            <person name="Papenfuss A.T."/>
            <person name="Wakefield M.J."/>
            <person name="Olender T."/>
            <person name="Lancet D."/>
            <person name="Huttley G.A."/>
            <person name="Smit A.F."/>
            <person name="Pask A."/>
            <person name="Temple-Smith P."/>
            <person name="Batzer M.A."/>
            <person name="Walker J.A."/>
            <person name="Konkel M.K."/>
            <person name="Harris R.S."/>
            <person name="Whittington C.M."/>
            <person name="Wong E.S."/>
            <person name="Gemmell N.J."/>
            <person name="Buschiazzo E."/>
            <person name="Vargas Jentzsch I.M."/>
            <person name="Merkel A."/>
            <person name="Schmitz J."/>
            <person name="Zemann A."/>
            <person name="Churakov G."/>
            <person name="Kriegs J.O."/>
            <person name="Brosius J."/>
            <person name="Murchison E.P."/>
            <person name="Sachidanandam R."/>
            <person name="Smith C."/>
            <person name="Hannon G.J."/>
            <person name="Tsend-Ayush E."/>
            <person name="McMillan D."/>
            <person name="Attenborough R."/>
            <person name="Rens W."/>
            <person name="Ferguson-Smith M."/>
            <person name="Lefevre C.M."/>
            <person name="Sharp J.A."/>
            <person name="Nicholas K.R."/>
            <person name="Ray D.A."/>
            <person name="Kube M."/>
            <person name="Reinhardt R."/>
            <person name="Pringle T.H."/>
            <person name="Taylor J."/>
            <person name="Jones R.C."/>
            <person name="Nixon B."/>
            <person name="Dacheux J.L."/>
            <person name="Niwa H."/>
            <person name="Sekita Y."/>
            <person name="Huang X."/>
            <person name="Stark A."/>
            <person name="Kheradpour P."/>
            <person name="Kellis M."/>
            <person name="Flicek P."/>
            <person name="Chen Y."/>
            <person name="Webber C."/>
            <person name="Hardison R."/>
            <person name="Nelson J."/>
            <person name="Hallsworth-Pepin K."/>
            <person name="Delehaunty K."/>
            <person name="Markovic C."/>
            <person name="Minx P."/>
            <person name="Feng Y."/>
            <person name="Kremitzki C."/>
            <person name="Mitreva M."/>
            <person name="Glasscock J."/>
            <person name="Wylie T."/>
            <person name="Wohldmann P."/>
            <person name="Thiru P."/>
            <person name="Nhan M.N."/>
            <person name="Pohl C.S."/>
            <person name="Smith S.M."/>
            <person name="Hou S."/>
            <person name="Nefedov M."/>
            <person name="de Jong P.J."/>
            <person name="Renfree M.B."/>
            <person name="Mardis E.R."/>
            <person name="Wilson R.K."/>
        </authorList>
    </citation>
    <scope>NUCLEOTIDE SEQUENCE [LARGE SCALE GENOMIC DNA]</scope>
    <source>
        <strain evidence="21 22">Glennie</strain>
    </source>
</reference>
<evidence type="ECO:0000313" key="22">
    <source>
        <dbReference type="Proteomes" id="UP000002279"/>
    </source>
</evidence>
<dbReference type="GO" id="GO:0005251">
    <property type="term" value="F:delayed rectifier potassium channel activity"/>
    <property type="evidence" value="ECO:0007669"/>
    <property type="project" value="Ensembl"/>
</dbReference>
<keyword evidence="6 20" id="KW-0812">Transmembrane</keyword>
<keyword evidence="22" id="KW-1185">Reference proteome</keyword>
<keyword evidence="10 20" id="KW-1133">Transmembrane helix</keyword>
<dbReference type="InterPro" id="IPR000369">
    <property type="entry name" value="K_chnl_KCNE"/>
</dbReference>
<evidence type="ECO:0000256" key="17">
    <source>
        <dbReference type="ARBA" id="ARBA00042904"/>
    </source>
</evidence>
<dbReference type="GO" id="GO:0009986">
    <property type="term" value="C:cell surface"/>
    <property type="evidence" value="ECO:0007669"/>
    <property type="project" value="Ensembl"/>
</dbReference>
<dbReference type="Proteomes" id="UP000002279">
    <property type="component" value="Chromosome 17"/>
</dbReference>
<evidence type="ECO:0000256" key="18">
    <source>
        <dbReference type="ARBA" id="ARBA00042937"/>
    </source>
</evidence>
<evidence type="ECO:0000256" key="14">
    <source>
        <dbReference type="ARBA" id="ARBA00037861"/>
    </source>
</evidence>
<name>F6ZQI9_ORNAN</name>
<reference evidence="21" key="3">
    <citation type="submission" date="2025-09" db="UniProtKB">
        <authorList>
            <consortium name="Ensembl"/>
        </authorList>
    </citation>
    <scope>IDENTIFICATION</scope>
    <source>
        <strain evidence="21">Glennie</strain>
    </source>
</reference>
<evidence type="ECO:0000256" key="20">
    <source>
        <dbReference type="SAM" id="Phobius"/>
    </source>
</evidence>
<evidence type="ECO:0000256" key="9">
    <source>
        <dbReference type="ARBA" id="ARBA00022958"/>
    </source>
</evidence>
<evidence type="ECO:0000256" key="11">
    <source>
        <dbReference type="ARBA" id="ARBA00023065"/>
    </source>
</evidence>
<evidence type="ECO:0000256" key="5">
    <source>
        <dbReference type="ARBA" id="ARBA00022538"/>
    </source>
</evidence>
<feature type="region of interest" description="Disordered" evidence="19">
    <location>
        <begin position="75"/>
        <end position="96"/>
    </location>
</feature>
<keyword evidence="9" id="KW-0630">Potassium</keyword>
<evidence type="ECO:0000256" key="19">
    <source>
        <dbReference type="SAM" id="MobiDB-lite"/>
    </source>
</evidence>
<dbReference type="PANTHER" id="PTHR15282">
    <property type="entry name" value="POTASSIUM VOLTAGE-GATED CHANNEL SUBFAMILY E MEMBER 1, 3"/>
    <property type="match status" value="1"/>
</dbReference>
<comment type="subcellular location">
    <subcellularLocation>
        <location evidence="14">Apical cell membrane</location>
        <topology evidence="14">Single-pass membrane protein</topology>
    </subcellularLocation>
    <subcellularLocation>
        <location evidence="1">Cell membrane</location>
        <topology evidence="1">Single-pass type I membrane protein</topology>
    </subcellularLocation>
</comment>
<dbReference type="GO" id="GO:1990573">
    <property type="term" value="P:potassium ion import across plasma membrane"/>
    <property type="evidence" value="ECO:0007669"/>
    <property type="project" value="Ensembl"/>
</dbReference>
<evidence type="ECO:0000256" key="16">
    <source>
        <dbReference type="ARBA" id="ARBA00041657"/>
    </source>
</evidence>
<dbReference type="GO" id="GO:1902282">
    <property type="term" value="F:voltage-gated potassium channel activity involved in ventricular cardiac muscle cell action potential repolarization"/>
    <property type="evidence" value="ECO:0007669"/>
    <property type="project" value="Ensembl"/>
</dbReference>
<evidence type="ECO:0000256" key="4">
    <source>
        <dbReference type="ARBA" id="ARBA00022475"/>
    </source>
</evidence>
<dbReference type="GO" id="GO:0071466">
    <property type="term" value="P:cellular response to xenobiotic stimulus"/>
    <property type="evidence" value="ECO:0007669"/>
    <property type="project" value="Ensembl"/>
</dbReference>
<gene>
    <name evidence="21" type="primary">KCNE2</name>
</gene>
<dbReference type="PANTHER" id="PTHR15282:SF8">
    <property type="entry name" value="POTASSIUM VOLTAGE-GATED CHANNEL SUBFAMILY E MEMBER 2"/>
    <property type="match status" value="1"/>
</dbReference>
<dbReference type="GeneTree" id="ENSGT00940000154497"/>
<sequence>MSALANVTRALEDAFQRIFVSYMNSLRSNTTAQQAALRARVAAENFSYVILYLLVMMGMFSFVIVAILVSTVKPQRRERPDDPHHQYLEDDRRGGYKNRVASAAEPHLTVWENPGATG</sequence>
<dbReference type="STRING" id="9258.ENSOANP00000003875"/>
<dbReference type="InParanoid" id="F6ZQI9"/>
<dbReference type="RefSeq" id="XP_001513493.1">
    <property type="nucleotide sequence ID" value="XM_001513443.3"/>
</dbReference>
<keyword evidence="4" id="KW-1003">Cell membrane</keyword>
<evidence type="ECO:0000256" key="6">
    <source>
        <dbReference type="ARBA" id="ARBA00022692"/>
    </source>
</evidence>
<dbReference type="KEGG" id="oaa:100082865"/>
<evidence type="ECO:0000256" key="12">
    <source>
        <dbReference type="ARBA" id="ARBA00023136"/>
    </source>
</evidence>
<comment type="similarity">
    <text evidence="2">Belongs to the potassium channel KCNE family.</text>
</comment>
<evidence type="ECO:0000256" key="13">
    <source>
        <dbReference type="ARBA" id="ARBA00023303"/>
    </source>
</evidence>
<dbReference type="GO" id="GO:0086091">
    <property type="term" value="P:regulation of heart rate by cardiac conduction"/>
    <property type="evidence" value="ECO:0000318"/>
    <property type="project" value="GO_Central"/>
</dbReference>
<dbReference type="GO" id="GO:1901800">
    <property type="term" value="P:positive regulation of proteasomal protein catabolic process"/>
    <property type="evidence" value="ECO:0007669"/>
    <property type="project" value="Ensembl"/>
</dbReference>
<dbReference type="GO" id="GO:0016324">
    <property type="term" value="C:apical plasma membrane"/>
    <property type="evidence" value="ECO:0007669"/>
    <property type="project" value="UniProtKB-SubCell"/>
</dbReference>
<dbReference type="FunCoup" id="F6ZQI9">
    <property type="interactions" value="15"/>
</dbReference>
<dbReference type="HOGENOM" id="CLU_1991831_0_0_1"/>
<dbReference type="GO" id="GO:0015459">
    <property type="term" value="F:potassium channel regulator activity"/>
    <property type="evidence" value="ECO:0000318"/>
    <property type="project" value="GO_Central"/>
</dbReference>
<dbReference type="CTD" id="9992"/>
<evidence type="ECO:0000256" key="3">
    <source>
        <dbReference type="ARBA" id="ARBA00022448"/>
    </source>
</evidence>
<keyword evidence="8" id="KW-0851">Voltage-gated channel</keyword>
<dbReference type="GO" id="GO:0097623">
    <property type="term" value="P:potassium ion export across plasma membrane"/>
    <property type="evidence" value="ECO:0000318"/>
    <property type="project" value="GO_Central"/>
</dbReference>
<dbReference type="Bgee" id="ENSOANG00000002441">
    <property type="expression patterns" value="Expressed in adult mammalian kidney and 5 other cell types or tissues"/>
</dbReference>
<keyword evidence="5" id="KW-0633">Potassium transport</keyword>
<proteinExistence type="inferred from homology"/>
<evidence type="ECO:0000256" key="15">
    <source>
        <dbReference type="ARBA" id="ARBA00039513"/>
    </source>
</evidence>
<dbReference type="GeneID" id="100082865"/>
<dbReference type="GO" id="GO:0044325">
    <property type="term" value="F:transmembrane transporter binding"/>
    <property type="evidence" value="ECO:0000318"/>
    <property type="project" value="GO_Central"/>
</dbReference>
<feature type="transmembrane region" description="Helical" evidence="20">
    <location>
        <begin position="46"/>
        <end position="69"/>
    </location>
</feature>
<dbReference type="Ensembl" id="ENSOANT00000003876.2">
    <property type="protein sequence ID" value="ENSOANP00000003875.2"/>
    <property type="gene ID" value="ENSOANG00000002441.2"/>
</dbReference>
<dbReference type="GO" id="GO:0005242">
    <property type="term" value="F:inward rectifier potassium channel activity"/>
    <property type="evidence" value="ECO:0007669"/>
    <property type="project" value="Ensembl"/>
</dbReference>
<dbReference type="GO" id="GO:0008076">
    <property type="term" value="C:voltage-gated potassium channel complex"/>
    <property type="evidence" value="ECO:0000318"/>
    <property type="project" value="GO_Central"/>
</dbReference>
<protein>
    <recommendedName>
        <fullName evidence="15">Potassium voltage-gated channel subfamily E member 2</fullName>
    </recommendedName>
    <alternativeName>
        <fullName evidence="16">MinK-related peptide 1</fullName>
    </alternativeName>
    <alternativeName>
        <fullName evidence="17">Minimum potassium ion channel-related peptide 1</fullName>
    </alternativeName>
    <alternativeName>
        <fullName evidence="18">Potassium channel subunit beta MiRP1</fullName>
    </alternativeName>
</protein>
<dbReference type="eggNOG" id="ENOG502S1GJ">
    <property type="taxonomic scope" value="Eukaryota"/>
</dbReference>
<evidence type="ECO:0000256" key="2">
    <source>
        <dbReference type="ARBA" id="ARBA00005688"/>
    </source>
</evidence>
<keyword evidence="3" id="KW-0813">Transport</keyword>
<dbReference type="AlphaFoldDB" id="F6ZQI9"/>
<keyword evidence="11" id="KW-0406">Ion transport</keyword>
<evidence type="ECO:0000313" key="21">
    <source>
        <dbReference type="Ensembl" id="ENSOANP00000003875.2"/>
    </source>
</evidence>
<dbReference type="GO" id="GO:0086005">
    <property type="term" value="P:ventricular cardiac muscle cell action potential"/>
    <property type="evidence" value="ECO:0000318"/>
    <property type="project" value="GO_Central"/>
</dbReference>
<keyword evidence="7" id="KW-0631">Potassium channel</keyword>
<dbReference type="GO" id="GO:0060307">
    <property type="term" value="P:regulation of ventricular cardiac muscle cell membrane repolarization"/>
    <property type="evidence" value="ECO:0000318"/>
    <property type="project" value="GO_Central"/>
</dbReference>
<organism evidence="21 22">
    <name type="scientific">Ornithorhynchus anatinus</name>
    <name type="common">Duckbill platypus</name>
    <dbReference type="NCBI Taxonomy" id="9258"/>
    <lineage>
        <taxon>Eukaryota</taxon>
        <taxon>Metazoa</taxon>
        <taxon>Chordata</taxon>
        <taxon>Craniata</taxon>
        <taxon>Vertebrata</taxon>
        <taxon>Euteleostomi</taxon>
        <taxon>Mammalia</taxon>
        <taxon>Monotremata</taxon>
        <taxon>Ornithorhynchidae</taxon>
        <taxon>Ornithorhynchus</taxon>
    </lineage>
</organism>
<dbReference type="OMA" id="RIFVTYM"/>
<feature type="compositionally biased region" description="Basic and acidic residues" evidence="19">
    <location>
        <begin position="75"/>
        <end position="94"/>
    </location>
</feature>
<reference evidence="21" key="2">
    <citation type="submission" date="2025-08" db="UniProtKB">
        <authorList>
            <consortium name="Ensembl"/>
        </authorList>
    </citation>
    <scope>IDENTIFICATION</scope>
    <source>
        <strain evidence="21">Glennie</strain>
    </source>
</reference>
<evidence type="ECO:0000256" key="1">
    <source>
        <dbReference type="ARBA" id="ARBA00004251"/>
    </source>
</evidence>